<proteinExistence type="predicted"/>
<sequence>MVHFSIHQLTASLSPKNVRSGLRLRKRKTSNASSTASDMMRSPSNVSIASSTIYRRCGSMESIVSTSTAASSAILDVCNDLGLTTPYHKPAHAVLRPSKKHEEPLRRPQRTMTGYSTASSSLSGGMTQIDLFGFHHSFMDAEEESFSPELVILEPRPDTHRFCGFEETLEQRPMLPFRL</sequence>
<evidence type="ECO:0000313" key="3">
    <source>
        <dbReference type="Proteomes" id="UP000024837"/>
    </source>
</evidence>
<feature type="region of interest" description="Disordered" evidence="1">
    <location>
        <begin position="18"/>
        <end position="42"/>
    </location>
</feature>
<reference evidence="2 3" key="1">
    <citation type="submission" date="2013-05" db="EMBL/GenBank/DDBJ databases">
        <title>Drechslerella stenobrocha genome reveals carnivorous origination and mechanical trapping mechanism of predatory fungi.</title>
        <authorList>
            <person name="Liu X."/>
            <person name="Zhang W."/>
            <person name="Liu K."/>
        </authorList>
    </citation>
    <scope>NUCLEOTIDE SEQUENCE [LARGE SCALE GENOMIC DNA]</scope>
    <source>
        <strain evidence="2 3">248</strain>
    </source>
</reference>
<dbReference type="HOGENOM" id="CLU_1570244_0_0_1"/>
<dbReference type="OrthoDB" id="5374646at2759"/>
<organism evidence="2 3">
    <name type="scientific">Drechslerella stenobrocha 248</name>
    <dbReference type="NCBI Taxonomy" id="1043628"/>
    <lineage>
        <taxon>Eukaryota</taxon>
        <taxon>Fungi</taxon>
        <taxon>Dikarya</taxon>
        <taxon>Ascomycota</taxon>
        <taxon>Pezizomycotina</taxon>
        <taxon>Orbiliomycetes</taxon>
        <taxon>Orbiliales</taxon>
        <taxon>Orbiliaceae</taxon>
        <taxon>Drechslerella</taxon>
    </lineage>
</organism>
<gene>
    <name evidence="2" type="ORF">DRE_01344</name>
</gene>
<keyword evidence="3" id="KW-1185">Reference proteome</keyword>
<feature type="compositionally biased region" description="Polar residues" evidence="1">
    <location>
        <begin position="30"/>
        <end position="42"/>
    </location>
</feature>
<feature type="compositionally biased region" description="Polar residues" evidence="1">
    <location>
        <begin position="110"/>
        <end position="121"/>
    </location>
</feature>
<name>W7HVC3_9PEZI</name>
<evidence type="ECO:0000313" key="2">
    <source>
        <dbReference type="EMBL" id="EWC43992.1"/>
    </source>
</evidence>
<dbReference type="EMBL" id="KI966448">
    <property type="protein sequence ID" value="EWC43992.1"/>
    <property type="molecule type" value="Genomic_DNA"/>
</dbReference>
<evidence type="ECO:0000256" key="1">
    <source>
        <dbReference type="SAM" id="MobiDB-lite"/>
    </source>
</evidence>
<dbReference type="AlphaFoldDB" id="W7HVC3"/>
<accession>W7HVC3</accession>
<protein>
    <submittedName>
        <fullName evidence="2">Uncharacterized protein</fullName>
    </submittedName>
</protein>
<dbReference type="Proteomes" id="UP000024837">
    <property type="component" value="Unassembled WGS sequence"/>
</dbReference>
<feature type="region of interest" description="Disordered" evidence="1">
    <location>
        <begin position="99"/>
        <end position="121"/>
    </location>
</feature>